<comment type="caution">
    <text evidence="2">The sequence shown here is derived from an EMBL/GenBank/DDBJ whole genome shotgun (WGS) entry which is preliminary data.</text>
</comment>
<reference evidence="2" key="1">
    <citation type="submission" date="2022-11" db="EMBL/GenBank/DDBJ databases">
        <authorList>
            <person name="Petersen C."/>
        </authorList>
    </citation>
    <scope>NUCLEOTIDE SEQUENCE</scope>
    <source>
        <strain evidence="2">IBT 21917</strain>
    </source>
</reference>
<proteinExistence type="predicted"/>
<organism evidence="2 3">
    <name type="scientific">Penicillium capsulatum</name>
    <dbReference type="NCBI Taxonomy" id="69766"/>
    <lineage>
        <taxon>Eukaryota</taxon>
        <taxon>Fungi</taxon>
        <taxon>Dikarya</taxon>
        <taxon>Ascomycota</taxon>
        <taxon>Pezizomycotina</taxon>
        <taxon>Eurotiomycetes</taxon>
        <taxon>Eurotiomycetidae</taxon>
        <taxon>Eurotiales</taxon>
        <taxon>Aspergillaceae</taxon>
        <taxon>Penicillium</taxon>
    </lineage>
</organism>
<evidence type="ECO:0000313" key="2">
    <source>
        <dbReference type="EMBL" id="KAJ5166037.1"/>
    </source>
</evidence>
<name>A0A9W9I6S8_9EURO</name>
<sequence>MRSSPELAVRVLTHNIRHDYPDRFDGEKPWPERRQMLVNEFEYHTRYHPEALICLQEVMQNQLEDLLAGLNPKTANPTAQWAWIGVGRDDGIRAGDQTPIFYRPSIWKLEHWETVWLSETPSKPSKNWDSDSIRLVTIGVFTHRNTGDTVLALNTHLDDKGSRARLEGARIISAKVREYQEGKFGAQISGTFLAGDFNCQEHEDAYVELMERDNWQDVFKLVDASRRYGDHDTYTSFETEDEPPCRIDFILLAPKDHQKWRVDGYAVLASRFDDRVFMSDHRAVVADLTLVA</sequence>
<evidence type="ECO:0000313" key="3">
    <source>
        <dbReference type="Proteomes" id="UP001146351"/>
    </source>
</evidence>
<dbReference type="SUPFAM" id="SSF56219">
    <property type="entry name" value="DNase I-like"/>
    <property type="match status" value="1"/>
</dbReference>
<dbReference type="InterPro" id="IPR036691">
    <property type="entry name" value="Endo/exonu/phosph_ase_sf"/>
</dbReference>
<gene>
    <name evidence="2" type="ORF">N7492_006333</name>
</gene>
<dbReference type="InterPro" id="IPR050410">
    <property type="entry name" value="CCR4/nocturin_mRNA_transcr"/>
</dbReference>
<dbReference type="Pfam" id="PF03372">
    <property type="entry name" value="Exo_endo_phos"/>
    <property type="match status" value="1"/>
</dbReference>
<dbReference type="Proteomes" id="UP001146351">
    <property type="component" value="Unassembled WGS sequence"/>
</dbReference>
<dbReference type="PANTHER" id="PTHR12121">
    <property type="entry name" value="CARBON CATABOLITE REPRESSOR PROTEIN 4"/>
    <property type="match status" value="1"/>
</dbReference>
<protein>
    <recommendedName>
        <fullName evidence="1">Endonuclease/exonuclease/phosphatase domain-containing protein</fullName>
    </recommendedName>
</protein>
<accession>A0A9W9I6S8</accession>
<dbReference type="EMBL" id="JAPQKO010000004">
    <property type="protein sequence ID" value="KAJ5166037.1"/>
    <property type="molecule type" value="Genomic_DNA"/>
</dbReference>
<dbReference type="AlphaFoldDB" id="A0A9W9I6S8"/>
<dbReference type="PANTHER" id="PTHR12121:SF36">
    <property type="entry name" value="ENDONUCLEASE_EXONUCLEASE_PHOSPHATASE DOMAIN-CONTAINING PROTEIN"/>
    <property type="match status" value="1"/>
</dbReference>
<evidence type="ECO:0000259" key="1">
    <source>
        <dbReference type="Pfam" id="PF03372"/>
    </source>
</evidence>
<keyword evidence="3" id="KW-1185">Reference proteome</keyword>
<reference evidence="2" key="2">
    <citation type="journal article" date="2023" name="IMA Fungus">
        <title>Comparative genomic study of the Penicillium genus elucidates a diverse pangenome and 15 lateral gene transfer events.</title>
        <authorList>
            <person name="Petersen C."/>
            <person name="Sorensen T."/>
            <person name="Nielsen M.R."/>
            <person name="Sondergaard T.E."/>
            <person name="Sorensen J.L."/>
            <person name="Fitzpatrick D.A."/>
            <person name="Frisvad J.C."/>
            <person name="Nielsen K.L."/>
        </authorList>
    </citation>
    <scope>NUCLEOTIDE SEQUENCE</scope>
    <source>
        <strain evidence="2">IBT 21917</strain>
    </source>
</reference>
<dbReference type="GO" id="GO:0000175">
    <property type="term" value="F:3'-5'-RNA exonuclease activity"/>
    <property type="evidence" value="ECO:0007669"/>
    <property type="project" value="TreeGrafter"/>
</dbReference>
<dbReference type="OrthoDB" id="276515at2759"/>
<dbReference type="InterPro" id="IPR005135">
    <property type="entry name" value="Endo/exonuclease/phosphatase"/>
</dbReference>
<feature type="domain" description="Endonuclease/exonuclease/phosphatase" evidence="1">
    <location>
        <begin position="12"/>
        <end position="281"/>
    </location>
</feature>
<dbReference type="CDD" id="cd09083">
    <property type="entry name" value="EEP-1"/>
    <property type="match status" value="1"/>
</dbReference>
<dbReference type="Gene3D" id="3.60.10.10">
    <property type="entry name" value="Endonuclease/exonuclease/phosphatase"/>
    <property type="match status" value="1"/>
</dbReference>